<comment type="caution">
    <text evidence="2">The sequence shown here is derived from an EMBL/GenBank/DDBJ whole genome shotgun (WGS) entry which is preliminary data.</text>
</comment>
<name>A0AAD5UN62_9FUNG</name>
<organism evidence="2 3">
    <name type="scientific">Boothiomyces macroporosus</name>
    <dbReference type="NCBI Taxonomy" id="261099"/>
    <lineage>
        <taxon>Eukaryota</taxon>
        <taxon>Fungi</taxon>
        <taxon>Fungi incertae sedis</taxon>
        <taxon>Chytridiomycota</taxon>
        <taxon>Chytridiomycota incertae sedis</taxon>
        <taxon>Chytridiomycetes</taxon>
        <taxon>Rhizophydiales</taxon>
        <taxon>Terramycetaceae</taxon>
        <taxon>Boothiomyces</taxon>
    </lineage>
</organism>
<protein>
    <submittedName>
        <fullName evidence="2">Uncharacterized protein</fullName>
    </submittedName>
</protein>
<feature type="compositionally biased region" description="Basic and acidic residues" evidence="1">
    <location>
        <begin position="150"/>
        <end position="175"/>
    </location>
</feature>
<gene>
    <name evidence="2" type="ORF">HK103_001482</name>
</gene>
<feature type="region of interest" description="Disordered" evidence="1">
    <location>
        <begin position="1"/>
        <end position="65"/>
    </location>
</feature>
<evidence type="ECO:0000313" key="3">
    <source>
        <dbReference type="Proteomes" id="UP001210925"/>
    </source>
</evidence>
<keyword evidence="3" id="KW-1185">Reference proteome</keyword>
<accession>A0AAD5UN62</accession>
<sequence length="298" mass="33860">MISTTSSKPINPYSRTKSTLTSEDPDIQQRQIATQQWKMDIEKQINEKKKREREEQERNELEERMASVKLQRQLFNQDIVHLKPTNTEPPKELPKYTSSQAASVTIYSRIPRAIKKDVKEATLANLEKRAIDKQGTFSINFDASKKMKRTSSDKPKLSEKLEKTDKIDKLPELTIKDSPPAKLVEQRSSGSLTPSPKKTPVGMKRKNIDIKSKVIKPFEEVKVVTPPKVKQQPLPSKHKVLPSIQKQAADDLPAIQESFDEPPVVSRQSTPEPKPVLNPRKVVPTVKPYQVIAINVAY</sequence>
<evidence type="ECO:0000313" key="2">
    <source>
        <dbReference type="EMBL" id="KAJ3259972.1"/>
    </source>
</evidence>
<evidence type="ECO:0000256" key="1">
    <source>
        <dbReference type="SAM" id="MobiDB-lite"/>
    </source>
</evidence>
<feature type="region of interest" description="Disordered" evidence="1">
    <location>
        <begin position="81"/>
        <end position="104"/>
    </location>
</feature>
<feature type="region of interest" description="Disordered" evidence="1">
    <location>
        <begin position="227"/>
        <end position="280"/>
    </location>
</feature>
<feature type="region of interest" description="Disordered" evidence="1">
    <location>
        <begin position="143"/>
        <end position="206"/>
    </location>
</feature>
<dbReference type="AlphaFoldDB" id="A0AAD5UN62"/>
<reference evidence="2" key="1">
    <citation type="submission" date="2020-05" db="EMBL/GenBank/DDBJ databases">
        <title>Phylogenomic resolution of chytrid fungi.</title>
        <authorList>
            <person name="Stajich J.E."/>
            <person name="Amses K."/>
            <person name="Simmons R."/>
            <person name="Seto K."/>
            <person name="Myers J."/>
            <person name="Bonds A."/>
            <person name="Quandt C.A."/>
            <person name="Barry K."/>
            <person name="Liu P."/>
            <person name="Grigoriev I."/>
            <person name="Longcore J.E."/>
            <person name="James T.Y."/>
        </authorList>
    </citation>
    <scope>NUCLEOTIDE SEQUENCE</scope>
    <source>
        <strain evidence="2">PLAUS21</strain>
    </source>
</reference>
<dbReference type="Proteomes" id="UP001210925">
    <property type="component" value="Unassembled WGS sequence"/>
</dbReference>
<dbReference type="EMBL" id="JADGKB010000014">
    <property type="protein sequence ID" value="KAJ3259972.1"/>
    <property type="molecule type" value="Genomic_DNA"/>
</dbReference>
<feature type="compositionally biased region" description="Polar residues" evidence="1">
    <location>
        <begin position="186"/>
        <end position="196"/>
    </location>
</feature>
<feature type="compositionally biased region" description="Basic and acidic residues" evidence="1">
    <location>
        <begin position="39"/>
        <end position="65"/>
    </location>
</feature>
<proteinExistence type="predicted"/>
<feature type="compositionally biased region" description="Polar residues" evidence="1">
    <location>
        <begin position="1"/>
        <end position="37"/>
    </location>
</feature>